<sequence>MRYSVFSLLLDLDELPDLDRKLRLFAYNGWGLFSFRDSDHGEGIGSLRHWVERCLAKADINLDGGAIRVLCYPRILGYAFNPLTVIFCHSRDSALKAILYEVSNTHGERHTYVMPVGAGDAPIVRQSCRKEFFVSPFIPMNCVYDFKVLPPCERASILIEEQDEGGPLLVAAFSGVRRPLTDAALLRAFFTYPLMTIKVVAAIHFEALRLLFKKTPAYSHTRAKQRFAVSVGSPSTSNKA</sequence>
<evidence type="ECO:0008006" key="3">
    <source>
        <dbReference type="Google" id="ProtNLM"/>
    </source>
</evidence>
<dbReference type="AlphaFoldDB" id="A0A1I4BDS7"/>
<dbReference type="Proteomes" id="UP000198755">
    <property type="component" value="Unassembled WGS sequence"/>
</dbReference>
<protein>
    <recommendedName>
        <fullName evidence="3">DUF1365 domain-containing protein</fullName>
    </recommendedName>
</protein>
<organism evidence="1 2">
    <name type="scientific">Methylocapsa palsarum</name>
    <dbReference type="NCBI Taxonomy" id="1612308"/>
    <lineage>
        <taxon>Bacteria</taxon>
        <taxon>Pseudomonadati</taxon>
        <taxon>Pseudomonadota</taxon>
        <taxon>Alphaproteobacteria</taxon>
        <taxon>Hyphomicrobiales</taxon>
        <taxon>Beijerinckiaceae</taxon>
        <taxon>Methylocapsa</taxon>
    </lineage>
</organism>
<proteinExistence type="predicted"/>
<reference evidence="1 2" key="1">
    <citation type="submission" date="2016-10" db="EMBL/GenBank/DDBJ databases">
        <authorList>
            <person name="de Groot N.N."/>
        </authorList>
    </citation>
    <scope>NUCLEOTIDE SEQUENCE [LARGE SCALE GENOMIC DNA]</scope>
    <source>
        <strain evidence="1 2">NE2</strain>
    </source>
</reference>
<evidence type="ECO:0000313" key="2">
    <source>
        <dbReference type="Proteomes" id="UP000198755"/>
    </source>
</evidence>
<keyword evidence="2" id="KW-1185">Reference proteome</keyword>
<dbReference type="Pfam" id="PF07103">
    <property type="entry name" value="DUF1365"/>
    <property type="match status" value="1"/>
</dbReference>
<gene>
    <name evidence="1" type="ORF">SAMN05444581_11459</name>
</gene>
<dbReference type="InterPro" id="IPR010775">
    <property type="entry name" value="DUF1365"/>
</dbReference>
<name>A0A1I4BDS7_9HYPH</name>
<dbReference type="EMBL" id="FOSN01000014">
    <property type="protein sequence ID" value="SFK66673.1"/>
    <property type="molecule type" value="Genomic_DNA"/>
</dbReference>
<evidence type="ECO:0000313" key="1">
    <source>
        <dbReference type="EMBL" id="SFK66673.1"/>
    </source>
</evidence>
<dbReference type="PANTHER" id="PTHR33973">
    <property type="entry name" value="OS07G0153300 PROTEIN"/>
    <property type="match status" value="1"/>
</dbReference>
<dbReference type="PANTHER" id="PTHR33973:SF4">
    <property type="entry name" value="OS07G0153300 PROTEIN"/>
    <property type="match status" value="1"/>
</dbReference>
<accession>A0A1I4BDS7</accession>
<dbReference type="STRING" id="1612308.SAMN05444581_11459"/>